<accession>A0A8F6TYK3</accession>
<dbReference type="Proteomes" id="UP000825009">
    <property type="component" value="Chromosome"/>
</dbReference>
<protein>
    <submittedName>
        <fullName evidence="1">Uncharacterized protein</fullName>
    </submittedName>
</protein>
<name>A0A8F6TYK3_9RHOB</name>
<dbReference type="AlphaFoldDB" id="A0A8F6TYK3"/>
<evidence type="ECO:0000313" key="2">
    <source>
        <dbReference type="Proteomes" id="UP000825009"/>
    </source>
</evidence>
<dbReference type="KEGG" id="gce:KYE46_03530"/>
<gene>
    <name evidence="1" type="ORF">KYE46_03530</name>
</gene>
<dbReference type="EMBL" id="CP079194">
    <property type="protein sequence ID" value="QXT40334.1"/>
    <property type="molecule type" value="Genomic_DNA"/>
</dbReference>
<organism evidence="1 2">
    <name type="scientific">Gymnodinialimonas ceratoperidinii</name>
    <dbReference type="NCBI Taxonomy" id="2856823"/>
    <lineage>
        <taxon>Bacteria</taxon>
        <taxon>Pseudomonadati</taxon>
        <taxon>Pseudomonadota</taxon>
        <taxon>Alphaproteobacteria</taxon>
        <taxon>Rhodobacterales</taxon>
        <taxon>Paracoccaceae</taxon>
        <taxon>Gymnodinialimonas</taxon>
    </lineage>
</organism>
<evidence type="ECO:0000313" key="1">
    <source>
        <dbReference type="EMBL" id="QXT40334.1"/>
    </source>
</evidence>
<keyword evidence="2" id="KW-1185">Reference proteome</keyword>
<proteinExistence type="predicted"/>
<sequence length="265" mass="29173">MTAAPPPRLHVIPATRCDRALVLRRGPTMQVAACLWDRAEGRVTLGQWLKARIYEHRSDLSPDGQHMIIHARRGGRSWTALSRAPWLRALAYYPKNDTWFGGGAFTEDGAVFFNGMEVAKDLPDGLRVAPSDAYPSATDGFHMGGLFAAMMAARGWQIEGGTGYDVRLGKELADGWRLGLRFAHGYRSAAPILDHVYTLAHGDEAVDCAAWEWAEPWHGGLQYAAKGALWFLPKSASGWDAPTMIHDFAAMTYESLQAPYEGVSQ</sequence>
<dbReference type="RefSeq" id="WP_219003493.1">
    <property type="nucleotide sequence ID" value="NZ_CP079194.1"/>
</dbReference>
<reference evidence="1 2" key="1">
    <citation type="submission" date="2021-07" db="EMBL/GenBank/DDBJ databases">
        <title>A novel Jannaschia species isolated from marine dinoflagellate Ceratoperidinium margalefii.</title>
        <authorList>
            <person name="Jiang Y."/>
            <person name="Li Z."/>
        </authorList>
    </citation>
    <scope>NUCLEOTIDE SEQUENCE [LARGE SCALE GENOMIC DNA]</scope>
    <source>
        <strain evidence="1 2">J12C1-MA-4</strain>
    </source>
</reference>